<organism evidence="2">
    <name type="scientific">Lepeophtheirus salmonis</name>
    <name type="common">Salmon louse</name>
    <name type="synonym">Caligus salmonis</name>
    <dbReference type="NCBI Taxonomy" id="72036"/>
    <lineage>
        <taxon>Eukaryota</taxon>
        <taxon>Metazoa</taxon>
        <taxon>Ecdysozoa</taxon>
        <taxon>Arthropoda</taxon>
        <taxon>Crustacea</taxon>
        <taxon>Multicrustacea</taxon>
        <taxon>Hexanauplia</taxon>
        <taxon>Copepoda</taxon>
        <taxon>Siphonostomatoida</taxon>
        <taxon>Caligidae</taxon>
        <taxon>Lepeophtheirus</taxon>
    </lineage>
</organism>
<dbReference type="AlphaFoldDB" id="A0A0K2VCC1"/>
<name>A0A0K2VCC1_LEPSM</name>
<reference evidence="2" key="1">
    <citation type="submission" date="2014-05" db="EMBL/GenBank/DDBJ databases">
        <authorList>
            <person name="Chronopoulou M."/>
        </authorList>
    </citation>
    <scope>NUCLEOTIDE SEQUENCE</scope>
    <source>
        <tissue evidence="2">Whole organism</tissue>
    </source>
</reference>
<accession>A0A0K2VCC1</accession>
<feature type="signal peptide" evidence="1">
    <location>
        <begin position="1"/>
        <end position="19"/>
    </location>
</feature>
<feature type="chain" id="PRO_5005489605" evidence="1">
    <location>
        <begin position="20"/>
        <end position="31"/>
    </location>
</feature>
<proteinExistence type="predicted"/>
<evidence type="ECO:0000313" key="2">
    <source>
        <dbReference type="EMBL" id="CDW47576.1"/>
    </source>
</evidence>
<sequence length="31" mass="3493">MMYFVHILLILSLSPSASGQHALPPTPQEKW</sequence>
<dbReference type="EMBL" id="HACA01030215">
    <property type="protein sequence ID" value="CDW47576.1"/>
    <property type="molecule type" value="Transcribed_RNA"/>
</dbReference>
<evidence type="ECO:0000256" key="1">
    <source>
        <dbReference type="SAM" id="SignalP"/>
    </source>
</evidence>
<protein>
    <submittedName>
        <fullName evidence="2">Uncharacterized protein</fullName>
    </submittedName>
</protein>
<keyword evidence="1" id="KW-0732">Signal</keyword>